<comment type="subcellular location">
    <subcellularLocation>
        <location evidence="1">Host endoplasmic reticulum membrane</location>
        <topology evidence="1">Peripheral membrane protein</topology>
    </subcellularLocation>
</comment>
<keyword evidence="5" id="KW-0547">Nucleotide-binding</keyword>
<evidence type="ECO:0000256" key="1">
    <source>
        <dbReference type="ARBA" id="ARBA00004291"/>
    </source>
</evidence>
<evidence type="ECO:0000259" key="10">
    <source>
        <dbReference type="PROSITE" id="PS51743"/>
    </source>
</evidence>
<dbReference type="SUPFAM" id="SSF52540">
    <property type="entry name" value="P-loop containing nucleoside triphosphate hydrolases"/>
    <property type="match status" value="1"/>
</dbReference>
<dbReference type="KEGG" id="vg:16767974"/>
<accession>T1WEY7</accession>
<evidence type="ECO:0000256" key="4">
    <source>
        <dbReference type="ARBA" id="ARBA00022679"/>
    </source>
</evidence>
<dbReference type="GO" id="GO:0005524">
    <property type="term" value="F:ATP binding"/>
    <property type="evidence" value="ECO:0007669"/>
    <property type="project" value="UniProtKB-KW"/>
</dbReference>
<comment type="similarity">
    <text evidence="2">Belongs to the bromoviridae replication protein 1a family.</text>
</comment>
<dbReference type="PROSITE" id="PS51657">
    <property type="entry name" value="PSRV_HELICASE"/>
    <property type="match status" value="1"/>
</dbReference>
<dbReference type="Gene3D" id="3.40.50.300">
    <property type="entry name" value="P-loop containing nucleotide triphosphate hydrolases"/>
    <property type="match status" value="2"/>
</dbReference>
<evidence type="ECO:0000313" key="13">
    <source>
        <dbReference type="Proteomes" id="UP000201071"/>
    </source>
</evidence>
<protein>
    <recommendedName>
        <fullName evidence="3">Replication protein 1a</fullName>
    </recommendedName>
</protein>
<dbReference type="GO" id="GO:0003723">
    <property type="term" value="F:RNA binding"/>
    <property type="evidence" value="ECO:0007669"/>
    <property type="project" value="InterPro"/>
</dbReference>
<dbReference type="Pfam" id="PF01660">
    <property type="entry name" value="Vmethyltransf"/>
    <property type="match status" value="1"/>
</dbReference>
<dbReference type="RefSeq" id="YP_008519304.1">
    <property type="nucleotide sequence ID" value="NC_022250.1"/>
</dbReference>
<keyword evidence="13" id="KW-1185">Reference proteome</keyword>
<dbReference type="Pfam" id="PF01443">
    <property type="entry name" value="Viral_helicase1"/>
    <property type="match status" value="1"/>
</dbReference>
<evidence type="ECO:0000259" key="9">
    <source>
        <dbReference type="PROSITE" id="PS51657"/>
    </source>
</evidence>
<sequence length="1045" mass="117710">MDPVKVSELLVSVLQKQCSDENTAIGKAFAEHGVQLVERTLPKSRGEKLNVSFQLSAEQQALLRKNFPGREINFLQSDASSHSFAAAHRLLETDFIYKCFGTTTEKILDLGGNFVSHLKRGRYNVHSCCPLLDDRDGARFTERFISLKTFYSAHSEERHEASFCNKTFQQCEEHADYAMAIHAISDLPITELCQSLATKGVKKMILSVMMDPNMLIRDVGEIPNFNVRWEIDRDKDKITFDFVDAACLGYTHKFSVLQQYLTTNAVIVGKSKAFRIERKSDMGGVFIIDITEVAGYHEGMSVGVSRSCAWTTLVRNKTVVLTSNVHDDWWYDVERKSKVLMDTKVLTRVLEAAFRQFKPNAEPEAAIQSIATMLSSSTNYTIINGVTLQAGESLSIDDYVAVATTVYVRTKEVYESLAKNIEALAGPKMINTNTQECVDANQGLVRRHHVNPVNFVHREIYDFFWGHKDVKRTTRGKEETLEVGRNFRKTVRGYLYECVGKQGANNFLISNPNFFVPLQNVLEAEWDGTPSLSVAETYKHVVGTELDRLDREREERSNRMQTDVKLQNAILSIAKWVEANPTAEGPKGLGEVVALIPDHVKAFAETPDIKTGVINKYASEINEAITYYEAEVSSAERKLREVGNHCNWSNSFIATIWSGDDSRRVYLPRQNKWLGPPSVVRPEPTAAYERGLVKDGYVRMAWDEGTLHVDEVFRKSLLQYSAIFFDKSCEFAAGLRLLPALREALTKEAKFTRKLVDGVAGCGKTTRIISDGKLMGDSPDLFLTSNKSSAMELREKLEGSALIKASRVRTCDSYLMHGSKVKTKKLLFDECFLTHAGCVYAAATLSEAEEIVMYGDTEQIPFISRIPHLKLRCHKVTADDKVQVNKTYRCPADATYCLSRWMYKRNLKTANRTIRSLGLRPIVSSAQIDKNYDLFLTHTQAEKHTLIASGFPKEKVFTSAEAQGKTVNNVAFVRLTRTSISLYTGKDPLMGPCHCLVALSRHTKKFDYFTVADSDSDDLIAKAIRDSRSASDERIYSFVHNDFKL</sequence>
<evidence type="ECO:0000256" key="8">
    <source>
        <dbReference type="ARBA" id="ARBA00023184"/>
    </source>
</evidence>
<evidence type="ECO:0000256" key="5">
    <source>
        <dbReference type="ARBA" id="ARBA00022741"/>
    </source>
</evidence>
<reference evidence="12 13" key="1">
    <citation type="submission" date="2013-05" db="EMBL/GenBank/DDBJ databases">
        <title>Detection of blueberry viruses by Next Generation Sequencing.</title>
        <authorList>
            <person name="Rott M.E."/>
            <person name="Saeed H."/>
            <person name="Belton M."/>
        </authorList>
    </citation>
    <scope>NUCLEOTIDE SEQUENCE</scope>
    <source>
        <strain evidence="11">Berkely</strain>
        <strain evidence="12">Elliot</strain>
    </source>
</reference>
<organism evidence="12">
    <name type="scientific">Blueberry shock virus</name>
    <dbReference type="NCBI Taxonomy" id="747056"/>
    <lineage>
        <taxon>Viruses</taxon>
        <taxon>Riboviria</taxon>
        <taxon>Orthornavirae</taxon>
        <taxon>Kitrinoviricota</taxon>
        <taxon>Alsuviricetes</taxon>
        <taxon>Martellivirales</taxon>
        <taxon>Bromoviridae</taxon>
        <taxon>Ilarvirus</taxon>
        <taxon>Ilarvirus BSV</taxon>
    </lineage>
</organism>
<dbReference type="InterPro" id="IPR002588">
    <property type="entry name" value="Alphavirus-like_MT_dom"/>
</dbReference>
<keyword evidence="8" id="KW-1038">Host endoplasmic reticulum</keyword>
<dbReference type="Proteomes" id="UP000201071">
    <property type="component" value="Genome"/>
</dbReference>
<dbReference type="PROSITE" id="PS51743">
    <property type="entry name" value="ALPHAVIRUS_MT"/>
    <property type="match status" value="1"/>
</dbReference>
<dbReference type="InterPro" id="IPR027417">
    <property type="entry name" value="P-loop_NTPase"/>
</dbReference>
<dbReference type="GO" id="GO:0008174">
    <property type="term" value="F:mRNA methyltransferase activity"/>
    <property type="evidence" value="ECO:0007669"/>
    <property type="project" value="UniProtKB-UniRule"/>
</dbReference>
<dbReference type="GO" id="GO:0016556">
    <property type="term" value="P:mRNA modification"/>
    <property type="evidence" value="ECO:0007669"/>
    <property type="project" value="InterPro"/>
</dbReference>
<name>T1WEY7_9BROM</name>
<proteinExistence type="inferred from homology"/>
<dbReference type="EMBL" id="KF031037">
    <property type="protein sequence ID" value="AGU13190.1"/>
    <property type="molecule type" value="Genomic_RNA"/>
</dbReference>
<dbReference type="OrthoDB" id="1460at10239"/>
<evidence type="ECO:0000256" key="2">
    <source>
        <dbReference type="ARBA" id="ARBA00010328"/>
    </source>
</evidence>
<evidence type="ECO:0000256" key="3">
    <source>
        <dbReference type="ARBA" id="ARBA00020856"/>
    </source>
</evidence>
<dbReference type="GO" id="GO:0044167">
    <property type="term" value="C:host cell endoplasmic reticulum membrane"/>
    <property type="evidence" value="ECO:0007669"/>
    <property type="project" value="UniProtKB-SubCell"/>
</dbReference>
<dbReference type="GO" id="GO:0006396">
    <property type="term" value="P:RNA processing"/>
    <property type="evidence" value="ECO:0007669"/>
    <property type="project" value="InterPro"/>
</dbReference>
<keyword evidence="4" id="KW-0808">Transferase</keyword>
<feature type="domain" description="Alphavirus-like MT" evidence="10">
    <location>
        <begin position="73"/>
        <end position="261"/>
    </location>
</feature>
<dbReference type="InterPro" id="IPR027351">
    <property type="entry name" value="(+)RNA_virus_helicase_core_dom"/>
</dbReference>
<feature type="domain" description="(+)RNA virus helicase C-terminal" evidence="9">
    <location>
        <begin position="726"/>
        <end position="1042"/>
    </location>
</feature>
<evidence type="ECO:0000313" key="11">
    <source>
        <dbReference type="EMBL" id="AGU13190.1"/>
    </source>
</evidence>
<dbReference type="SMR" id="T1WEY7"/>
<evidence type="ECO:0000256" key="7">
    <source>
        <dbReference type="ARBA" id="ARBA00022840"/>
    </source>
</evidence>
<keyword evidence="7" id="KW-0067">ATP-binding</keyword>
<dbReference type="EMBL" id="KF031040">
    <property type="protein sequence ID" value="AGU13194.1"/>
    <property type="molecule type" value="Genomic_RNA"/>
</dbReference>
<dbReference type="GeneID" id="16767974"/>
<keyword evidence="6" id="KW-0378">Hydrolase</keyword>
<dbReference type="GO" id="GO:0016787">
    <property type="term" value="F:hydrolase activity"/>
    <property type="evidence" value="ECO:0007669"/>
    <property type="project" value="UniProtKB-KW"/>
</dbReference>
<evidence type="ECO:0000313" key="12">
    <source>
        <dbReference type="EMBL" id="AGU13194.1"/>
    </source>
</evidence>
<evidence type="ECO:0000256" key="6">
    <source>
        <dbReference type="ARBA" id="ARBA00022801"/>
    </source>
</evidence>